<dbReference type="RefSeq" id="WP_112145747.1">
    <property type="nucleotide sequence ID" value="NZ_PRLC01000013.1"/>
</dbReference>
<proteinExistence type="predicted"/>
<evidence type="ECO:0000259" key="2">
    <source>
        <dbReference type="Pfam" id="PF10400"/>
    </source>
</evidence>
<dbReference type="PANTHER" id="PTHR43252">
    <property type="entry name" value="TRANSCRIPTIONAL REGULATOR YQJI"/>
    <property type="match status" value="1"/>
</dbReference>
<sequence length="181" mass="21404">MLKHGILGLLNYGDMTGYEIREAFESSLKFFWPAQTSQIYRELIVLEKNKWIEKHTVEQSGKPNKNICSITEEGREELLRWLRDPDVNIDMRSPTLMKIFFMGELPISSSLDFFKQLNDEYRIGSKALQQTDASITSYQEMIPDKKSAVFWQMTADFGKRYTQMYLEWIEHCIHLLENMEE</sequence>
<accession>A0A329UCM1</accession>
<organism evidence="3 4">
    <name type="scientific">Faecalibacterium hattorii</name>
    <dbReference type="NCBI Taxonomy" id="2935520"/>
    <lineage>
        <taxon>Bacteria</taxon>
        <taxon>Bacillati</taxon>
        <taxon>Bacillota</taxon>
        <taxon>Clostridia</taxon>
        <taxon>Eubacteriales</taxon>
        <taxon>Oscillospiraceae</taxon>
        <taxon>Faecalibacterium</taxon>
    </lineage>
</organism>
<dbReference type="Pfam" id="PF10400">
    <property type="entry name" value="Vir_act_alpha_C"/>
    <property type="match status" value="1"/>
</dbReference>
<feature type="domain" description="Transcription regulator PadR N-terminal" evidence="1">
    <location>
        <begin position="6"/>
        <end position="78"/>
    </location>
</feature>
<feature type="domain" description="Transcription regulator PadR C-terminal" evidence="2">
    <location>
        <begin position="91"/>
        <end position="177"/>
    </location>
</feature>
<gene>
    <name evidence="3" type="ORF">C4N23_09935</name>
</gene>
<name>A0A329UCM1_9FIRM</name>
<dbReference type="Gene3D" id="6.10.140.190">
    <property type="match status" value="1"/>
</dbReference>
<reference evidence="3 4" key="1">
    <citation type="submission" date="2018-02" db="EMBL/GenBank/DDBJ databases">
        <title>Complete genome sequencing of Faecalibacterium prausnitzii strains isolated from the human gut.</title>
        <authorList>
            <person name="Fitzgerald B.C."/>
            <person name="Shkoporov A.N."/>
            <person name="Ross P.R."/>
            <person name="Hill C."/>
        </authorList>
    </citation>
    <scope>NUCLEOTIDE SEQUENCE [LARGE SCALE GENOMIC DNA]</scope>
    <source>
        <strain evidence="3 4">APC922/41-1</strain>
    </source>
</reference>
<keyword evidence="4" id="KW-1185">Reference proteome</keyword>
<evidence type="ECO:0000259" key="1">
    <source>
        <dbReference type="Pfam" id="PF03551"/>
    </source>
</evidence>
<dbReference type="InterPro" id="IPR005149">
    <property type="entry name" value="Tscrpt_reg_PadR_N"/>
</dbReference>
<dbReference type="InterPro" id="IPR036388">
    <property type="entry name" value="WH-like_DNA-bd_sf"/>
</dbReference>
<dbReference type="Pfam" id="PF03551">
    <property type="entry name" value="PadR"/>
    <property type="match status" value="1"/>
</dbReference>
<protein>
    <submittedName>
        <fullName evidence="3">PadR family transcriptional regulator</fullName>
    </submittedName>
</protein>
<dbReference type="PANTHER" id="PTHR43252:SF6">
    <property type="entry name" value="NEGATIVE TRANSCRIPTION REGULATOR PADR"/>
    <property type="match status" value="1"/>
</dbReference>
<comment type="caution">
    <text evidence="3">The sequence shown here is derived from an EMBL/GenBank/DDBJ whole genome shotgun (WGS) entry which is preliminary data.</text>
</comment>
<evidence type="ECO:0000313" key="4">
    <source>
        <dbReference type="Proteomes" id="UP000250429"/>
    </source>
</evidence>
<evidence type="ECO:0000313" key="3">
    <source>
        <dbReference type="EMBL" id="RAW59225.1"/>
    </source>
</evidence>
<dbReference type="AlphaFoldDB" id="A0A329UCM1"/>
<dbReference type="InterPro" id="IPR036390">
    <property type="entry name" value="WH_DNA-bd_sf"/>
</dbReference>
<dbReference type="Proteomes" id="UP000250429">
    <property type="component" value="Unassembled WGS sequence"/>
</dbReference>
<dbReference type="InterPro" id="IPR018309">
    <property type="entry name" value="Tscrpt_reg_PadR_C"/>
</dbReference>
<dbReference type="SUPFAM" id="SSF46785">
    <property type="entry name" value="Winged helix' DNA-binding domain"/>
    <property type="match status" value="1"/>
</dbReference>
<dbReference type="Gene3D" id="1.10.10.10">
    <property type="entry name" value="Winged helix-like DNA-binding domain superfamily/Winged helix DNA-binding domain"/>
    <property type="match status" value="1"/>
</dbReference>
<dbReference type="EMBL" id="PRLC01000013">
    <property type="protein sequence ID" value="RAW59225.1"/>
    <property type="molecule type" value="Genomic_DNA"/>
</dbReference>